<dbReference type="InterPro" id="IPR000742">
    <property type="entry name" value="EGF"/>
</dbReference>
<organism evidence="8 9">
    <name type="scientific">Stentor coeruleus</name>
    <dbReference type="NCBI Taxonomy" id="5963"/>
    <lineage>
        <taxon>Eukaryota</taxon>
        <taxon>Sar</taxon>
        <taxon>Alveolata</taxon>
        <taxon>Ciliophora</taxon>
        <taxon>Postciliodesmatophora</taxon>
        <taxon>Heterotrichea</taxon>
        <taxon>Heterotrichida</taxon>
        <taxon>Stentoridae</taxon>
        <taxon>Stentor</taxon>
    </lineage>
</organism>
<dbReference type="SUPFAM" id="SSF117281">
    <property type="entry name" value="Kelch motif"/>
    <property type="match status" value="1"/>
</dbReference>
<dbReference type="Pfam" id="PF24681">
    <property type="entry name" value="Kelch_KLHDC2_KLHL20_DRC7"/>
    <property type="match status" value="1"/>
</dbReference>
<dbReference type="Pfam" id="PF25024">
    <property type="entry name" value="EGF_TEN"/>
    <property type="match status" value="2"/>
</dbReference>
<dbReference type="PROSITE" id="PS00022">
    <property type="entry name" value="EGF_1"/>
    <property type="match status" value="3"/>
</dbReference>
<evidence type="ECO:0000256" key="3">
    <source>
        <dbReference type="ARBA" id="ARBA00023157"/>
    </source>
</evidence>
<evidence type="ECO:0000256" key="2">
    <source>
        <dbReference type="ARBA" id="ARBA00022737"/>
    </source>
</evidence>
<dbReference type="FunFam" id="2.10.25.10:FF:000001">
    <property type="entry name" value="Tenascin C"/>
    <property type="match status" value="1"/>
</dbReference>
<keyword evidence="6" id="KW-0732">Signal</keyword>
<dbReference type="OrthoDB" id="283575at2759"/>
<keyword evidence="9" id="KW-1185">Reference proteome</keyword>
<keyword evidence="5" id="KW-0812">Transmembrane</keyword>
<accession>A0A1R2B342</accession>
<dbReference type="SMART" id="SM00181">
    <property type="entry name" value="EGF"/>
    <property type="match status" value="14"/>
</dbReference>
<protein>
    <recommendedName>
        <fullName evidence="7">SRCR domain-containing protein</fullName>
    </recommendedName>
</protein>
<proteinExistence type="predicted"/>
<feature type="signal peptide" evidence="6">
    <location>
        <begin position="1"/>
        <end position="18"/>
    </location>
</feature>
<comment type="caution">
    <text evidence="8">The sequence shown here is derived from an EMBL/GenBank/DDBJ whole genome shotgun (WGS) entry which is preliminary data.</text>
</comment>
<dbReference type="AlphaFoldDB" id="A0A1R2B342"/>
<feature type="transmembrane region" description="Helical" evidence="5">
    <location>
        <begin position="1091"/>
        <end position="1113"/>
    </location>
</feature>
<gene>
    <name evidence="8" type="ORF">SteCoe_30631</name>
</gene>
<dbReference type="Gene3D" id="2.10.25.10">
    <property type="entry name" value="Laminin"/>
    <property type="match status" value="8"/>
</dbReference>
<evidence type="ECO:0000259" key="7">
    <source>
        <dbReference type="PROSITE" id="PS50287"/>
    </source>
</evidence>
<name>A0A1R2B342_9CILI</name>
<evidence type="ECO:0000313" key="8">
    <source>
        <dbReference type="EMBL" id="OMJ71213.1"/>
    </source>
</evidence>
<evidence type="ECO:0000313" key="9">
    <source>
        <dbReference type="Proteomes" id="UP000187209"/>
    </source>
</evidence>
<evidence type="ECO:0000256" key="1">
    <source>
        <dbReference type="ARBA" id="ARBA00022536"/>
    </source>
</evidence>
<evidence type="ECO:0000256" key="4">
    <source>
        <dbReference type="ARBA" id="ARBA00023180"/>
    </source>
</evidence>
<keyword evidence="5" id="KW-0472">Membrane</keyword>
<dbReference type="InterPro" id="IPR051216">
    <property type="entry name" value="Teneurin"/>
</dbReference>
<dbReference type="PANTHER" id="PTHR11219:SF69">
    <property type="entry name" value="TENEURIN-A"/>
    <property type="match status" value="1"/>
</dbReference>
<keyword evidence="5" id="KW-1133">Transmembrane helix</keyword>
<dbReference type="GO" id="GO:0016020">
    <property type="term" value="C:membrane"/>
    <property type="evidence" value="ECO:0007669"/>
    <property type="project" value="InterPro"/>
</dbReference>
<dbReference type="InterPro" id="IPR041161">
    <property type="entry name" value="EGF_Tenascin"/>
</dbReference>
<keyword evidence="3" id="KW-1015">Disulfide bond</keyword>
<dbReference type="PRINTS" id="PR00011">
    <property type="entry name" value="EGFLAMININ"/>
</dbReference>
<keyword evidence="4" id="KW-0325">Glycoprotein</keyword>
<sequence>MSLLKLVLLNFCVQACSVVQDLECPSFYEPMGYGADGLLHIYNACHLHSAHCVIYYHTYNITDSQWKKEETKLPPGFGYAWAAKDTLYVFSGISVKGNMFNDLYSLENTKPICLDCKNPKKPPPRTYSCMVAYNSFLILIGGETESSQTNDIWVFDLKRNQWEEVLPLGPSMSPRKGHSCALHQILSTDYIIISGGISSGKYQNDVHLLKIQRGKATVSATWTQYTNLIQDFGPHPREGQFMLSLENSLLLIAGCNYLLSSCFGDAYFLHITAGGELELSWERAEIEVLEQEKAIIISENGLIFVIPGHGKNYKNLKYGQVFSCEKVCNGHGAFEEGLCICDTGYSGEDCSQGCGLCSNGHCEGKICVCDTGFSGAFCHLASELVQVIENCPKSCHNRGSCTLGQCNCLPAYFGPSCEFKHCGSSCGEEDNRGACDHETGKCNCQKNFGGEKCQYSCPYGCPDNFLCVGDYKCACKGCDVSDMHCNERGTVVGLVCDCIPGYCGKFCENVCPDCSGHGDFSGSCCECYDGFYGDNCEHMCPNRCSQNGKCIDGICECNHGWESEDCSIDYRCSECYNGICVHGACQCYPGYTGSSCEIEACPMNCTVLTTRYEVYGQEVQVYSSLEEIPLNTQGRILEIIQTAGYCNIHLQKCECYQGFRGKDCAELISCINDCNGHGHCQDDKCECFEGYSGDSCQYDSCSNKCSPYGQCVKGKCICEEGWGNADCSGCLCHHGKCGLKGCVCEAGWSGSLCEVSGCSKCVNGVCKDKVCICQDGFSGEDCSICDSFLGCSGCLNNKDCFSGNCINGKCLCDNMHTGKYCEILLCSGHGEMHFGGCVCFEGYNGANCSVSLSCPKACSDHGVCHSGQCYCEPEYEGPDCSLVKTCLENCNNNGICKFGKCFCYNGYQSPSCKPIEKYSNQACESQCQGKCISGKCYSSSEHTASLFQTPTCPLDCSHRGDCIGNICYCQQGWSGEACEIHTIQDNSKFCDNMGLECSGNGICDNGKCFCNYGFSGVYCEIHAECLMCKGEHQVCQGGKCLCKEGWTGENCVFEEKCLGIECGKFGICRGGECLCEYGYSSRDNQPCSRDYITLLQIALFVSLLYALFIFLIIKLCKK</sequence>
<dbReference type="InterPro" id="IPR015915">
    <property type="entry name" value="Kelch-typ_b-propeller"/>
</dbReference>
<dbReference type="InterPro" id="IPR001190">
    <property type="entry name" value="SRCR"/>
</dbReference>
<keyword evidence="1" id="KW-0245">EGF-like domain</keyword>
<keyword evidence="2" id="KW-0677">Repeat</keyword>
<dbReference type="Proteomes" id="UP000187209">
    <property type="component" value="Unassembled WGS sequence"/>
</dbReference>
<reference evidence="8 9" key="1">
    <citation type="submission" date="2016-11" db="EMBL/GenBank/DDBJ databases">
        <title>The macronuclear genome of Stentor coeruleus: a giant cell with tiny introns.</title>
        <authorList>
            <person name="Slabodnick M."/>
            <person name="Ruby J.G."/>
            <person name="Reiff S.B."/>
            <person name="Swart E.C."/>
            <person name="Gosai S."/>
            <person name="Prabakaran S."/>
            <person name="Witkowska E."/>
            <person name="Larue G.E."/>
            <person name="Fisher S."/>
            <person name="Freeman R.M."/>
            <person name="Gunawardena J."/>
            <person name="Chu W."/>
            <person name="Stover N.A."/>
            <person name="Gregory B.D."/>
            <person name="Nowacki M."/>
            <person name="Derisi J."/>
            <person name="Roy S.W."/>
            <person name="Marshall W.F."/>
            <person name="Sood P."/>
        </authorList>
    </citation>
    <scope>NUCLEOTIDE SEQUENCE [LARGE SCALE GENOMIC DNA]</scope>
    <source>
        <strain evidence="8">WM001</strain>
    </source>
</reference>
<feature type="domain" description="SRCR" evidence="7">
    <location>
        <begin position="969"/>
        <end position="1063"/>
    </location>
</feature>
<dbReference type="EMBL" id="MPUH01001012">
    <property type="protein sequence ID" value="OMJ71213.1"/>
    <property type="molecule type" value="Genomic_DNA"/>
</dbReference>
<dbReference type="PANTHER" id="PTHR11219">
    <property type="entry name" value="TENEURIN AND N-ACETYLGLUCOSAMINE-1-PHOSPHODIESTER ALPHA-N-ACETYLGLUCOSAMINIDASE"/>
    <property type="match status" value="1"/>
</dbReference>
<evidence type="ECO:0000256" key="6">
    <source>
        <dbReference type="SAM" id="SignalP"/>
    </source>
</evidence>
<dbReference type="PROSITE" id="PS50287">
    <property type="entry name" value="SRCR_2"/>
    <property type="match status" value="1"/>
</dbReference>
<dbReference type="PROSITE" id="PS01186">
    <property type="entry name" value="EGF_2"/>
    <property type="match status" value="3"/>
</dbReference>
<evidence type="ECO:0000256" key="5">
    <source>
        <dbReference type="SAM" id="Phobius"/>
    </source>
</evidence>
<dbReference type="Pfam" id="PF18720">
    <property type="entry name" value="EGF_Tenascin"/>
    <property type="match status" value="1"/>
</dbReference>
<dbReference type="Gene3D" id="2.120.10.80">
    <property type="entry name" value="Kelch-type beta propeller"/>
    <property type="match status" value="1"/>
</dbReference>
<feature type="chain" id="PRO_5012503584" description="SRCR domain-containing protein" evidence="6">
    <location>
        <begin position="19"/>
        <end position="1118"/>
    </location>
</feature>